<dbReference type="GO" id="GO:0006508">
    <property type="term" value="P:proteolysis"/>
    <property type="evidence" value="ECO:0007669"/>
    <property type="project" value="UniProtKB-KW"/>
</dbReference>
<dbReference type="GO" id="GO:0016020">
    <property type="term" value="C:membrane"/>
    <property type="evidence" value="ECO:0007669"/>
    <property type="project" value="TreeGrafter"/>
</dbReference>
<evidence type="ECO:0000256" key="4">
    <source>
        <dbReference type="ARBA" id="ARBA00022723"/>
    </source>
</evidence>
<feature type="active site" description="Proton acceptor" evidence="8">
    <location>
        <position position="323"/>
    </location>
</feature>
<accession>E9AY12</accession>
<evidence type="ECO:0000256" key="11">
    <source>
        <dbReference type="RuleBase" id="RU364040"/>
    </source>
</evidence>
<evidence type="ECO:0000256" key="8">
    <source>
        <dbReference type="PIRSR" id="PIRSR634016-1"/>
    </source>
</evidence>
<dbReference type="OrthoDB" id="275509at2759"/>
<sequence length="887" mass="98319">MAAARHVLPSSVRPTHYHIALCPDLDHATFSAEVVIDVHITEPTSTFVLNAVGLTFSDVSVRAIVGDGGNDAPRTVQSITESTADQRISVQVDRPVTDAAQLRFRYTAAIGDNLFAFYRSQYTYEGVTSYVGATQMCPAEARRVFPCWDEPAAKATFALDITVPAKLQVWSNDVPRKVVQLPDGLARWEFRPVIAMSTYVVAWVIGELETTEVVVPRSAAAVAGQGGELASSSPVVIRAVTPRGKIEQARFALTVAARVLPLYEECFQFPYVFPKLDLITLPNFAFGAMENWGCITFREQTLLASEEASAMQKERVAMVVAHELAHQWFGNLATMAWWSDLWLNESFATYMATWAVNKIFPEWLVDTQFVHDEGSRAYQLDAMRSSHPIELPVRDVREVDSIFDAISYSKGAMVLRMAAKFVGEEGFQRGLVDYLSRYAYASATSLQLWEALSGPAAPNLKEVLQSWTREQGYPYVQAAHDAATGTLALTQRRFFAVSDVTADEDAPLWRIPMVYTYGTADGAVKTQSVVLAAATMSVPIDGAVWVKVNSDQIAFCRVQYTAEMLRGLVGPLTAKAINSTDRYSILADYAAFARGGYCDTVQVIDLLSHYHNEDDYTVWCEVAQFEKDLRSILACSSPEVHAAFNDFCNRLYSPAMRRVGLQPRRGDGHRTQQARLLIFSRLLSCSNVQATAMARDLYDKRTTSVISPDMLGYVYAVHINTHGAAAMAEVQELIAKTTYAEERAQYLGALAAVAEPSIDVPKLMDYLLSDAVNSQDMFTVMLGLAEGAQTQAFFVQQLMDKWPRLVQKAPSVLLARMLKLIEHSSDEALIAPLRRFFDGMPEEMQSRTRMSFEQGVEGLLCNAAWAARDGARIGDYLLHKGTHLKID</sequence>
<dbReference type="InterPro" id="IPR001930">
    <property type="entry name" value="Peptidase_M1"/>
</dbReference>
<dbReference type="InterPro" id="IPR014782">
    <property type="entry name" value="Peptidase_M1_dom"/>
</dbReference>
<reference evidence="15 16" key="1">
    <citation type="journal article" date="2011" name="Genome Res.">
        <title>Chromosome and gene copy number variation allow major structural change between species and strains of Leishmania.</title>
        <authorList>
            <person name="Rogers M.B."/>
            <person name="Hilley J.D."/>
            <person name="Dickens N.J."/>
            <person name="Wilkes J."/>
            <person name="Bates P.A."/>
            <person name="Depledge D.P."/>
            <person name="Harris D."/>
            <person name="Her Y."/>
            <person name="Herzyk P."/>
            <person name="Imamura H."/>
            <person name="Otto T.D."/>
            <person name="Sanders M."/>
            <person name="Seeger K."/>
            <person name="Dujardin J.C."/>
            <person name="Berriman M."/>
            <person name="Smith D.F."/>
            <person name="Hertz-Fowler C."/>
            <person name="Mottram J.C."/>
        </authorList>
    </citation>
    <scope>NUCLEOTIDE SEQUENCE [LARGE SCALE GENOMIC DNA]</scope>
    <source>
        <strain evidence="15 16">MHOM/GT/2001/U1103</strain>
    </source>
</reference>
<keyword evidence="16" id="KW-1185">Reference proteome</keyword>
<evidence type="ECO:0000256" key="2">
    <source>
        <dbReference type="ARBA" id="ARBA00022438"/>
    </source>
</evidence>
<feature type="binding site" evidence="9">
    <location>
        <position position="326"/>
    </location>
    <ligand>
        <name>Zn(2+)</name>
        <dbReference type="ChEBI" id="CHEBI:29105"/>
        <note>catalytic</note>
    </ligand>
</feature>
<dbReference type="Gene3D" id="1.25.50.20">
    <property type="match status" value="1"/>
</dbReference>
<evidence type="ECO:0000313" key="15">
    <source>
        <dbReference type="EMBL" id="CBZ27853.1"/>
    </source>
</evidence>
<feature type="domain" description="Aminopeptidase N-like N-terminal" evidence="14">
    <location>
        <begin position="14"/>
        <end position="200"/>
    </location>
</feature>
<feature type="domain" description="Peptidase M1 membrane alanine aminopeptidase" evidence="12">
    <location>
        <begin position="251"/>
        <end position="467"/>
    </location>
</feature>
<dbReference type="PhylomeDB" id="E9AY12"/>
<dbReference type="Gene3D" id="2.60.40.1910">
    <property type="match status" value="1"/>
</dbReference>
<dbReference type="FunFam" id="1.25.50.20:FF:000019">
    <property type="entry name" value="Aminopeptidase"/>
    <property type="match status" value="1"/>
</dbReference>
<dbReference type="Gene3D" id="2.60.40.1730">
    <property type="entry name" value="tricorn interacting facor f3 domain"/>
    <property type="match status" value="1"/>
</dbReference>
<dbReference type="Pfam" id="PF01433">
    <property type="entry name" value="Peptidase_M1"/>
    <property type="match status" value="1"/>
</dbReference>
<dbReference type="InterPro" id="IPR027268">
    <property type="entry name" value="Peptidase_M4/M1_CTD_sf"/>
</dbReference>
<dbReference type="InterPro" id="IPR024571">
    <property type="entry name" value="ERAP1-like_C_dom"/>
</dbReference>
<dbReference type="SUPFAM" id="SSF63737">
    <property type="entry name" value="Leukotriene A4 hydrolase N-terminal domain"/>
    <property type="match status" value="1"/>
</dbReference>
<keyword evidence="7 11" id="KW-0482">Metalloprotease</keyword>
<dbReference type="Pfam" id="PF17900">
    <property type="entry name" value="Peptidase_M1_N"/>
    <property type="match status" value="1"/>
</dbReference>
<keyword evidence="3 11" id="KW-0645">Protease</keyword>
<keyword evidence="4 9" id="KW-0479">Metal-binding</keyword>
<dbReference type="VEuPathDB" id="TriTrypDB:LmxM.26.0300"/>
<dbReference type="PRINTS" id="PR00756">
    <property type="entry name" value="ALADIPTASE"/>
</dbReference>
<dbReference type="InterPro" id="IPR045357">
    <property type="entry name" value="Aminopeptidase_N-like_N"/>
</dbReference>
<dbReference type="InterPro" id="IPR050344">
    <property type="entry name" value="Peptidase_M1_aminopeptidases"/>
</dbReference>
<dbReference type="GO" id="GO:0008270">
    <property type="term" value="F:zinc ion binding"/>
    <property type="evidence" value="ECO:0007669"/>
    <property type="project" value="UniProtKB-UniRule"/>
</dbReference>
<dbReference type="GeneID" id="13449255"/>
<evidence type="ECO:0000256" key="7">
    <source>
        <dbReference type="ARBA" id="ARBA00023049"/>
    </source>
</evidence>
<protein>
    <recommendedName>
        <fullName evidence="11">Aminopeptidase</fullName>
        <ecNumber evidence="11">3.4.11.-</ecNumber>
    </recommendedName>
</protein>
<dbReference type="CDD" id="cd09601">
    <property type="entry name" value="M1_APN-Q_like"/>
    <property type="match status" value="1"/>
</dbReference>
<dbReference type="InterPro" id="IPR042097">
    <property type="entry name" value="Aminopeptidase_N-like_N_sf"/>
</dbReference>
<dbReference type="MEROPS" id="M01.A25"/>
<dbReference type="GO" id="GO:0070006">
    <property type="term" value="F:metalloaminopeptidase activity"/>
    <property type="evidence" value="ECO:0007669"/>
    <property type="project" value="TreeGrafter"/>
</dbReference>
<dbReference type="EC" id="3.4.11.-" evidence="11"/>
<gene>
    <name evidence="15" type="ORF">LMXM_26_0300</name>
</gene>
<dbReference type="GO" id="GO:0042277">
    <property type="term" value="F:peptide binding"/>
    <property type="evidence" value="ECO:0007669"/>
    <property type="project" value="TreeGrafter"/>
</dbReference>
<feature type="binding site" evidence="9">
    <location>
        <position position="322"/>
    </location>
    <ligand>
        <name>Zn(2+)</name>
        <dbReference type="ChEBI" id="CHEBI:29105"/>
        <note>catalytic</note>
    </ligand>
</feature>
<dbReference type="GO" id="GO:0043171">
    <property type="term" value="P:peptide catabolic process"/>
    <property type="evidence" value="ECO:0007669"/>
    <property type="project" value="TreeGrafter"/>
</dbReference>
<dbReference type="Proteomes" id="UP000007259">
    <property type="component" value="Chromosome 26"/>
</dbReference>
<evidence type="ECO:0000313" key="16">
    <source>
        <dbReference type="Proteomes" id="UP000007259"/>
    </source>
</evidence>
<evidence type="ECO:0000259" key="14">
    <source>
        <dbReference type="Pfam" id="PF17900"/>
    </source>
</evidence>
<evidence type="ECO:0000256" key="10">
    <source>
        <dbReference type="PIRSR" id="PIRSR634016-4"/>
    </source>
</evidence>
<keyword evidence="6 9" id="KW-0862">Zinc</keyword>
<feature type="site" description="Transition state stabilizer" evidence="10">
    <location>
        <position position="408"/>
    </location>
</feature>
<evidence type="ECO:0000256" key="6">
    <source>
        <dbReference type="ARBA" id="ARBA00022833"/>
    </source>
</evidence>
<dbReference type="AlphaFoldDB" id="E9AY12"/>
<name>E9AY12_LEIMU</name>
<dbReference type="SUPFAM" id="SSF55486">
    <property type="entry name" value="Metalloproteases ('zincins'), catalytic domain"/>
    <property type="match status" value="1"/>
</dbReference>
<feature type="binding site" evidence="9">
    <location>
        <position position="345"/>
    </location>
    <ligand>
        <name>Zn(2+)</name>
        <dbReference type="ChEBI" id="CHEBI:29105"/>
        <note>catalytic</note>
    </ligand>
</feature>
<evidence type="ECO:0000256" key="9">
    <source>
        <dbReference type="PIRSR" id="PIRSR634016-3"/>
    </source>
</evidence>
<evidence type="ECO:0000256" key="3">
    <source>
        <dbReference type="ARBA" id="ARBA00022670"/>
    </source>
</evidence>
<dbReference type="Pfam" id="PF11838">
    <property type="entry name" value="ERAP1_C"/>
    <property type="match status" value="1"/>
</dbReference>
<dbReference type="EMBL" id="FR799579">
    <property type="protein sequence ID" value="CBZ27853.1"/>
    <property type="molecule type" value="Genomic_DNA"/>
</dbReference>
<keyword evidence="5 11" id="KW-0378">Hydrolase</keyword>
<dbReference type="PANTHER" id="PTHR11533:SF174">
    <property type="entry name" value="PUROMYCIN-SENSITIVE AMINOPEPTIDASE-RELATED"/>
    <property type="match status" value="1"/>
</dbReference>
<keyword evidence="2 11" id="KW-0031">Aminopeptidase</keyword>
<evidence type="ECO:0000259" key="13">
    <source>
        <dbReference type="Pfam" id="PF11838"/>
    </source>
</evidence>
<dbReference type="RefSeq" id="XP_003876334.1">
    <property type="nucleotide sequence ID" value="XM_003876285.1"/>
</dbReference>
<proteinExistence type="inferred from homology"/>
<dbReference type="InterPro" id="IPR034016">
    <property type="entry name" value="M1_APN-typ"/>
</dbReference>
<evidence type="ECO:0000256" key="5">
    <source>
        <dbReference type="ARBA" id="ARBA00022801"/>
    </source>
</evidence>
<dbReference type="OMA" id="HDMAGFY"/>
<dbReference type="KEGG" id="lmi:LMXM_26_0300"/>
<evidence type="ECO:0000256" key="1">
    <source>
        <dbReference type="ARBA" id="ARBA00010136"/>
    </source>
</evidence>
<comment type="similarity">
    <text evidence="1 11">Belongs to the peptidase M1 family.</text>
</comment>
<organism evidence="15 16">
    <name type="scientific">Leishmania mexicana (strain MHOM/GT/2001/U1103)</name>
    <dbReference type="NCBI Taxonomy" id="929439"/>
    <lineage>
        <taxon>Eukaryota</taxon>
        <taxon>Discoba</taxon>
        <taxon>Euglenozoa</taxon>
        <taxon>Kinetoplastea</taxon>
        <taxon>Metakinetoplastina</taxon>
        <taxon>Trypanosomatida</taxon>
        <taxon>Trypanosomatidae</taxon>
        <taxon>Leishmaniinae</taxon>
        <taxon>Leishmania</taxon>
    </lineage>
</organism>
<comment type="cofactor">
    <cofactor evidence="9 11">
        <name>Zn(2+)</name>
        <dbReference type="ChEBI" id="CHEBI:29105"/>
    </cofactor>
    <text evidence="9 11">Binds 1 zinc ion per subunit.</text>
</comment>
<evidence type="ECO:0000259" key="12">
    <source>
        <dbReference type="Pfam" id="PF01433"/>
    </source>
</evidence>
<dbReference type="GO" id="GO:0005737">
    <property type="term" value="C:cytoplasm"/>
    <property type="evidence" value="ECO:0007669"/>
    <property type="project" value="TreeGrafter"/>
</dbReference>
<feature type="domain" description="ERAP1-like C-terminal" evidence="13">
    <location>
        <begin position="545"/>
        <end position="858"/>
    </location>
</feature>
<dbReference type="GO" id="GO:0005615">
    <property type="term" value="C:extracellular space"/>
    <property type="evidence" value="ECO:0007669"/>
    <property type="project" value="TreeGrafter"/>
</dbReference>
<dbReference type="PANTHER" id="PTHR11533">
    <property type="entry name" value="PROTEASE M1 ZINC METALLOPROTEASE"/>
    <property type="match status" value="1"/>
</dbReference>
<dbReference type="Gene3D" id="1.10.390.10">
    <property type="entry name" value="Neutral Protease Domain 2"/>
    <property type="match status" value="1"/>
</dbReference>
<dbReference type="FunFam" id="1.10.390.10:FF:000006">
    <property type="entry name" value="Puromycin-sensitive aminopeptidase"/>
    <property type="match status" value="1"/>
</dbReference>